<evidence type="ECO:0000313" key="1">
    <source>
        <dbReference type="EMBL" id="AMQ94357.1"/>
    </source>
</evidence>
<dbReference type="KEGG" id="aact:ACT75_07365"/>
<dbReference type="NCBIfam" id="NF040884">
    <property type="entry name" value="acetylneur_anom"/>
    <property type="match status" value="1"/>
</dbReference>
<dbReference type="GO" id="GO:0005829">
    <property type="term" value="C:cytosol"/>
    <property type="evidence" value="ECO:0007669"/>
    <property type="project" value="TreeGrafter"/>
</dbReference>
<evidence type="ECO:0000313" key="2">
    <source>
        <dbReference type="EMBL" id="TYA38239.1"/>
    </source>
</evidence>
<sequence length="157" mass="17767">MIIGDLTRADVKLGLPPVIAQICDYLNGLDLTALTNGRHNITDQIYMNVMEFDTAPADSKQAELHHKYLDVQVLISGAESIDYSVIYPDLSQYTDYNDADDYQLCPIIEQQNTLTLRSKMFVVFYPYEPHRPGCNVNGQTVKLKKLVVKIPVALIKY</sequence>
<dbReference type="NCBIfam" id="TIGR00022">
    <property type="entry name" value="YhcH/YjgK/YiaL family protein"/>
    <property type="match status" value="1"/>
</dbReference>
<dbReference type="SUPFAM" id="SSF51197">
    <property type="entry name" value="Clavaminate synthase-like"/>
    <property type="match status" value="1"/>
</dbReference>
<dbReference type="EMBL" id="CP012959">
    <property type="protein sequence ID" value="AMQ94357.1"/>
    <property type="molecule type" value="Genomic_DNA"/>
</dbReference>
<dbReference type="AlphaFoldDB" id="A0A5D0EKP3"/>
<dbReference type="Gene3D" id="2.60.120.370">
    <property type="entry name" value="YhcH/YjgK/YiaL"/>
    <property type="match status" value="1"/>
</dbReference>
<dbReference type="EMBL" id="VSED01000033">
    <property type="protein sequence ID" value="TYA38239.1"/>
    <property type="molecule type" value="Genomic_DNA"/>
</dbReference>
<dbReference type="PANTHER" id="PTHR34986">
    <property type="entry name" value="EVOLVED BETA-GALACTOSIDASE SUBUNIT BETA"/>
    <property type="match status" value="1"/>
</dbReference>
<name>A0A5D0EKP3_AGGAC</name>
<organism evidence="2 4">
    <name type="scientific">Aggregatibacter actinomycetemcomitans</name>
    <name type="common">Actinobacillus actinomycetemcomitans</name>
    <name type="synonym">Haemophilus actinomycetemcomitans</name>
    <dbReference type="NCBI Taxonomy" id="714"/>
    <lineage>
        <taxon>Bacteria</taxon>
        <taxon>Pseudomonadati</taxon>
        <taxon>Pseudomonadota</taxon>
        <taxon>Gammaproteobacteria</taxon>
        <taxon>Pasteurellales</taxon>
        <taxon>Pasteurellaceae</taxon>
        <taxon>Aggregatibacter</taxon>
    </lineage>
</organism>
<reference evidence="1 3" key="1">
    <citation type="submission" date="2015-10" db="EMBL/GenBank/DDBJ databases">
        <title>Tn-seq of a polymicrobial infection.</title>
        <authorList>
            <person name="Stacy A."/>
            <person name="Rumbaugh K.P."/>
            <person name="Whiteley M."/>
        </authorList>
    </citation>
    <scope>NUCLEOTIDE SEQUENCE [LARGE SCALE GENOMIC DNA]</scope>
    <source>
        <strain evidence="1 3">624</strain>
    </source>
</reference>
<dbReference type="InterPro" id="IPR004375">
    <property type="entry name" value="NanQ/TabA/YiaL"/>
</dbReference>
<protein>
    <submittedName>
        <fullName evidence="2">DUF386 domain-containing protein</fullName>
    </submittedName>
</protein>
<dbReference type="InterPro" id="IPR037012">
    <property type="entry name" value="NanQ/TabA/YiaL_sf"/>
</dbReference>
<dbReference type="RefSeq" id="WP_005594879.1">
    <property type="nucleotide sequence ID" value="NZ_CP012959.1"/>
</dbReference>
<evidence type="ECO:0000313" key="4">
    <source>
        <dbReference type="Proteomes" id="UP000323012"/>
    </source>
</evidence>
<dbReference type="OrthoDB" id="6196468at2"/>
<dbReference type="PANTHER" id="PTHR34986:SF5">
    <property type="entry name" value="N-ACETYLNEURAMINATE ANOMERASE NANQ"/>
    <property type="match status" value="1"/>
</dbReference>
<reference evidence="2 4" key="2">
    <citation type="submission" date="2019-08" db="EMBL/GenBank/DDBJ databases">
        <title>Whole genome sequencing of Aggregatibacter actinomycetemcomitans cultured from blood stream infections in Denmark reveals a novel phylogenetic lineage expressing serotype a membrane O polysaccharide.</title>
        <authorList>
            <person name="Nedergaard S."/>
            <person name="Kobel C.M."/>
            <person name="Nielsen M.B."/>
            <person name="Moeller R.T."/>
            <person name="Jensen A.B."/>
            <person name="Noerskov-Lauritsen N."/>
        </authorList>
    </citation>
    <scope>NUCLEOTIDE SEQUENCE [LARGE SCALE GENOMIC DNA]</scope>
    <source>
        <strain evidence="2 4">PN_563</strain>
    </source>
</reference>
<dbReference type="Proteomes" id="UP000323012">
    <property type="component" value="Unassembled WGS sequence"/>
</dbReference>
<dbReference type="InterPro" id="IPR049827">
    <property type="entry name" value="NanQ"/>
</dbReference>
<accession>A0A5D0EKP3</accession>
<dbReference type="Pfam" id="PF04074">
    <property type="entry name" value="DUF386"/>
    <property type="match status" value="1"/>
</dbReference>
<proteinExistence type="predicted"/>
<dbReference type="SMR" id="A0A5D0EKP3"/>
<dbReference type="Proteomes" id="UP000072236">
    <property type="component" value="Chromosome"/>
</dbReference>
<evidence type="ECO:0000313" key="3">
    <source>
        <dbReference type="Proteomes" id="UP000072236"/>
    </source>
</evidence>
<gene>
    <name evidence="1" type="ORF">ACT75_07365</name>
    <name evidence="2" type="ORF">FXB79_09820</name>
</gene>